<evidence type="ECO:0000256" key="2">
    <source>
        <dbReference type="ARBA" id="ARBA00023150"/>
    </source>
</evidence>
<gene>
    <name evidence="4" type="primary">fdhD_3</name>
    <name evidence="3" type="synonym">fdhD</name>
    <name evidence="4" type="ORF">Pmgp_01614</name>
</gene>
<dbReference type="Pfam" id="PF02634">
    <property type="entry name" value="FdhD-NarQ"/>
    <property type="match status" value="1"/>
</dbReference>
<dbReference type="EMBL" id="QFFZ01000014">
    <property type="protein sequence ID" value="TEB11426.1"/>
    <property type="molecule type" value="Genomic_DNA"/>
</dbReference>
<comment type="similarity">
    <text evidence="3">Belongs to the FdhD family.</text>
</comment>
<keyword evidence="5" id="KW-1185">Reference proteome</keyword>
<feature type="binding site" evidence="3">
    <location>
        <begin position="246"/>
        <end position="251"/>
    </location>
    <ligand>
        <name>Mo-bis(molybdopterin guanine dinucleotide)</name>
        <dbReference type="ChEBI" id="CHEBI:60539"/>
    </ligand>
</feature>
<dbReference type="Proteomes" id="UP000297597">
    <property type="component" value="Unassembled WGS sequence"/>
</dbReference>
<protein>
    <recommendedName>
        <fullName evidence="3">Sulfur carrier protein FdhD</fullName>
    </recommendedName>
</protein>
<dbReference type="SUPFAM" id="SSF53927">
    <property type="entry name" value="Cytidine deaminase-like"/>
    <property type="match status" value="1"/>
</dbReference>
<comment type="function">
    <text evidence="3">Required for formate dehydrogenase (FDH) activity. Acts as a sulfur carrier protein that transfers sulfur from IscS to the molybdenum cofactor prior to its insertion into FDH.</text>
</comment>
<dbReference type="InterPro" id="IPR003786">
    <property type="entry name" value="FdhD"/>
</dbReference>
<comment type="caution">
    <text evidence="4">The sequence shown here is derived from an EMBL/GenBank/DDBJ whole genome shotgun (WGS) entry which is preliminary data.</text>
</comment>
<evidence type="ECO:0000313" key="4">
    <source>
        <dbReference type="EMBL" id="TEB11426.1"/>
    </source>
</evidence>
<dbReference type="RefSeq" id="WP_134213484.1">
    <property type="nucleotide sequence ID" value="NZ_QFFZ01000014.1"/>
</dbReference>
<dbReference type="GO" id="GO:0097163">
    <property type="term" value="F:sulfur carrier activity"/>
    <property type="evidence" value="ECO:0007669"/>
    <property type="project" value="UniProtKB-UniRule"/>
</dbReference>
<dbReference type="PANTHER" id="PTHR30592">
    <property type="entry name" value="FORMATE DEHYDROGENASE"/>
    <property type="match status" value="1"/>
</dbReference>
<proteinExistence type="inferred from homology"/>
<evidence type="ECO:0000256" key="1">
    <source>
        <dbReference type="ARBA" id="ARBA00022490"/>
    </source>
</evidence>
<keyword evidence="1 3" id="KW-0963">Cytoplasm</keyword>
<dbReference type="InterPro" id="IPR016193">
    <property type="entry name" value="Cytidine_deaminase-like"/>
</dbReference>
<dbReference type="PIRSF" id="PIRSF015626">
    <property type="entry name" value="FdhD"/>
    <property type="match status" value="1"/>
</dbReference>
<reference evidence="4 5" key="1">
    <citation type="journal article" date="2018" name="Environ. Microbiol.">
        <title>Novel energy conservation strategies and behaviour of Pelotomaculum schinkii driving syntrophic propionate catabolism.</title>
        <authorList>
            <person name="Hidalgo-Ahumada C.A.P."/>
            <person name="Nobu M.K."/>
            <person name="Narihiro T."/>
            <person name="Tamaki H."/>
            <person name="Liu W.T."/>
            <person name="Kamagata Y."/>
            <person name="Stams A.J.M."/>
            <person name="Imachi H."/>
            <person name="Sousa D.Z."/>
        </authorList>
    </citation>
    <scope>NUCLEOTIDE SEQUENCE [LARGE SCALE GENOMIC DNA]</scope>
    <source>
        <strain evidence="4 5">MGP</strain>
    </source>
</reference>
<evidence type="ECO:0000256" key="3">
    <source>
        <dbReference type="HAMAP-Rule" id="MF_00187"/>
    </source>
</evidence>
<dbReference type="Gene3D" id="3.10.20.10">
    <property type="match status" value="1"/>
</dbReference>
<dbReference type="NCBIfam" id="TIGR00129">
    <property type="entry name" value="fdhD_narQ"/>
    <property type="match status" value="1"/>
</dbReference>
<organism evidence="4 5">
    <name type="scientific">Pelotomaculum propionicicum</name>
    <dbReference type="NCBI Taxonomy" id="258475"/>
    <lineage>
        <taxon>Bacteria</taxon>
        <taxon>Bacillati</taxon>
        <taxon>Bacillota</taxon>
        <taxon>Clostridia</taxon>
        <taxon>Eubacteriales</taxon>
        <taxon>Desulfotomaculaceae</taxon>
        <taxon>Pelotomaculum</taxon>
    </lineage>
</organism>
<dbReference type="OrthoDB" id="9782042at2"/>
<dbReference type="HAMAP" id="MF_00187">
    <property type="entry name" value="FdhD"/>
    <property type="match status" value="1"/>
</dbReference>
<feature type="active site" description="Cysteine persulfide intermediate" evidence="3">
    <location>
        <position position="107"/>
    </location>
</feature>
<sequence length="263" mass="28700">MSLPEIYEKREIVTCNRGQRQSDYAFIVKETPLTVFLNDTELATLICSPGAHKELAVGFLLSEGLVRDLSDIREITFNEQDGLLWVETPCAAPETENFLRRQIASCCGKGRVAPYFINDARQLQPVQSTCRFAASRLLALIGILEEGSASFRLTGGVHSAALADHTGLLAMYEDIGRHNAVDKALGYAFLNRTATADKCLLLSGRVSSEILIKAARQGLPLVVSRSAPTLLAVDLAEQYGVALVGFARGERLSVYSHAEKIIM</sequence>
<name>A0A4Y7RRL9_9FIRM</name>
<dbReference type="GO" id="GO:0016783">
    <property type="term" value="F:sulfurtransferase activity"/>
    <property type="evidence" value="ECO:0007669"/>
    <property type="project" value="InterPro"/>
</dbReference>
<dbReference type="GO" id="GO:0006777">
    <property type="term" value="P:Mo-molybdopterin cofactor biosynthetic process"/>
    <property type="evidence" value="ECO:0007669"/>
    <property type="project" value="UniProtKB-UniRule"/>
</dbReference>
<dbReference type="Gene3D" id="3.40.140.10">
    <property type="entry name" value="Cytidine Deaminase, domain 2"/>
    <property type="match status" value="1"/>
</dbReference>
<accession>A0A4Y7RRL9</accession>
<evidence type="ECO:0000313" key="5">
    <source>
        <dbReference type="Proteomes" id="UP000297597"/>
    </source>
</evidence>
<dbReference type="PANTHER" id="PTHR30592:SF1">
    <property type="entry name" value="SULFUR CARRIER PROTEIN FDHD"/>
    <property type="match status" value="1"/>
</dbReference>
<keyword evidence="2 3" id="KW-0501">Molybdenum cofactor biosynthesis</keyword>
<dbReference type="AlphaFoldDB" id="A0A4Y7RRL9"/>
<keyword evidence="4" id="KW-0808">Transferase</keyword>
<comment type="subcellular location">
    <subcellularLocation>
        <location evidence="3">Cytoplasm</location>
    </subcellularLocation>
</comment>
<dbReference type="GO" id="GO:0005737">
    <property type="term" value="C:cytoplasm"/>
    <property type="evidence" value="ECO:0007669"/>
    <property type="project" value="UniProtKB-SubCell"/>
</dbReference>